<comment type="caution">
    <text evidence="1">The sequence shown here is derived from an EMBL/GenBank/DDBJ whole genome shotgun (WGS) entry which is preliminary data.</text>
</comment>
<keyword evidence="2" id="KW-1185">Reference proteome</keyword>
<dbReference type="Proteomes" id="UP001589891">
    <property type="component" value="Unassembled WGS sequence"/>
</dbReference>
<sequence>MGMTMSRYQIIFSGQLVHGASREQGPARLTRLFRADDARIATLFSGRRISPDSGLEVGET</sequence>
<evidence type="ECO:0000313" key="1">
    <source>
        <dbReference type="EMBL" id="MFC0712132.1"/>
    </source>
</evidence>
<gene>
    <name evidence="1" type="ORF">ACFFGX_22175</name>
</gene>
<dbReference type="RefSeq" id="WP_376949496.1">
    <property type="nucleotide sequence ID" value="NZ_CP171449.1"/>
</dbReference>
<dbReference type="EMBL" id="JBHLSS010000154">
    <property type="protein sequence ID" value="MFC0712132.1"/>
    <property type="molecule type" value="Genomic_DNA"/>
</dbReference>
<accession>A0ABV6SRI4</accession>
<organism evidence="1 2">
    <name type="scientific">Azorhizophilus paspali</name>
    <name type="common">Azotobacter paspali</name>
    <dbReference type="NCBI Taxonomy" id="69963"/>
    <lineage>
        <taxon>Bacteria</taxon>
        <taxon>Pseudomonadati</taxon>
        <taxon>Pseudomonadota</taxon>
        <taxon>Gammaproteobacteria</taxon>
        <taxon>Pseudomonadales</taxon>
        <taxon>Pseudomonadaceae</taxon>
        <taxon>Azorhizophilus</taxon>
    </lineage>
</organism>
<protein>
    <submittedName>
        <fullName evidence="1">Uncharacterized protein</fullName>
    </submittedName>
</protein>
<evidence type="ECO:0000313" key="2">
    <source>
        <dbReference type="Proteomes" id="UP001589891"/>
    </source>
</evidence>
<reference evidence="1 2" key="1">
    <citation type="submission" date="2024-09" db="EMBL/GenBank/DDBJ databases">
        <authorList>
            <person name="Sun Q."/>
            <person name="Mori K."/>
        </authorList>
    </citation>
    <scope>NUCLEOTIDE SEQUENCE [LARGE SCALE GENOMIC DNA]</scope>
    <source>
        <strain evidence="1 2">NCAIM B.01794</strain>
    </source>
</reference>
<name>A0ABV6SRI4_AZOPA</name>
<proteinExistence type="predicted"/>